<sequence>MMKAMRIAVTTFPLEFSESSFCSDRVKVRVPGQEIQSYPARFFDVDVHWNKQKSKGSSSSYPPIQATTGAHPFTAFITTTWKFRVMRRCQRGSQVNPSREYRSDSLPWRRQCILMSLKCPRPRF</sequence>
<organism evidence="1 2">
    <name type="scientific">Tropilaelaps mercedesae</name>
    <dbReference type="NCBI Taxonomy" id="418985"/>
    <lineage>
        <taxon>Eukaryota</taxon>
        <taxon>Metazoa</taxon>
        <taxon>Ecdysozoa</taxon>
        <taxon>Arthropoda</taxon>
        <taxon>Chelicerata</taxon>
        <taxon>Arachnida</taxon>
        <taxon>Acari</taxon>
        <taxon>Parasitiformes</taxon>
        <taxon>Mesostigmata</taxon>
        <taxon>Gamasina</taxon>
        <taxon>Dermanyssoidea</taxon>
        <taxon>Laelapidae</taxon>
        <taxon>Tropilaelaps</taxon>
    </lineage>
</organism>
<gene>
    <name evidence="1" type="ORF">BIW11_11178</name>
</gene>
<dbReference type="EMBL" id="MNPL01015300">
    <property type="protein sequence ID" value="OQR71142.1"/>
    <property type="molecule type" value="Genomic_DNA"/>
</dbReference>
<dbReference type="Proteomes" id="UP000192247">
    <property type="component" value="Unassembled WGS sequence"/>
</dbReference>
<dbReference type="AlphaFoldDB" id="A0A1V9XCS0"/>
<evidence type="ECO:0000313" key="2">
    <source>
        <dbReference type="Proteomes" id="UP000192247"/>
    </source>
</evidence>
<protein>
    <submittedName>
        <fullName evidence="1">Uncharacterized protein</fullName>
    </submittedName>
</protein>
<accession>A0A1V9XCS0</accession>
<reference evidence="1 2" key="1">
    <citation type="journal article" date="2017" name="Gigascience">
        <title>Draft genome of the honey bee ectoparasitic mite, Tropilaelaps mercedesae, is shaped by the parasitic life history.</title>
        <authorList>
            <person name="Dong X."/>
            <person name="Armstrong S.D."/>
            <person name="Xia D."/>
            <person name="Makepeace B.L."/>
            <person name="Darby A.C."/>
            <person name="Kadowaki T."/>
        </authorList>
    </citation>
    <scope>NUCLEOTIDE SEQUENCE [LARGE SCALE GENOMIC DNA]</scope>
    <source>
        <strain evidence="1">Wuxi-XJTLU</strain>
    </source>
</reference>
<evidence type="ECO:0000313" key="1">
    <source>
        <dbReference type="EMBL" id="OQR71142.1"/>
    </source>
</evidence>
<dbReference type="InParanoid" id="A0A1V9XCS0"/>
<proteinExistence type="predicted"/>
<name>A0A1V9XCS0_9ACAR</name>
<comment type="caution">
    <text evidence="1">The sequence shown here is derived from an EMBL/GenBank/DDBJ whole genome shotgun (WGS) entry which is preliminary data.</text>
</comment>
<keyword evidence="2" id="KW-1185">Reference proteome</keyword>